<dbReference type="Gene3D" id="3.40.50.720">
    <property type="entry name" value="NAD(P)-binding Rossmann-like Domain"/>
    <property type="match status" value="1"/>
</dbReference>
<dbReference type="AlphaFoldDB" id="A0A3B0SXN6"/>
<dbReference type="InterPro" id="IPR002347">
    <property type="entry name" value="SDR_fam"/>
</dbReference>
<reference evidence="3" key="1">
    <citation type="submission" date="2018-06" db="EMBL/GenBank/DDBJ databases">
        <authorList>
            <person name="Zhirakovskaya E."/>
        </authorList>
    </citation>
    <scope>NUCLEOTIDE SEQUENCE</scope>
</reference>
<organism evidence="3">
    <name type="scientific">hydrothermal vent metagenome</name>
    <dbReference type="NCBI Taxonomy" id="652676"/>
    <lineage>
        <taxon>unclassified sequences</taxon>
        <taxon>metagenomes</taxon>
        <taxon>ecological metagenomes</taxon>
    </lineage>
</organism>
<dbReference type="InterPro" id="IPR036291">
    <property type="entry name" value="NAD(P)-bd_dom_sf"/>
</dbReference>
<dbReference type="EMBL" id="UOEK01000307">
    <property type="protein sequence ID" value="VAW05009.1"/>
    <property type="molecule type" value="Genomic_DNA"/>
</dbReference>
<dbReference type="PRINTS" id="PR00080">
    <property type="entry name" value="SDRFAMILY"/>
</dbReference>
<gene>
    <name evidence="3" type="ORF">MNBD_ACTINO02-2895</name>
</gene>
<accession>A0A3B0SXN6</accession>
<dbReference type="PRINTS" id="PR00081">
    <property type="entry name" value="GDHRDH"/>
</dbReference>
<dbReference type="PANTHER" id="PTHR43639:SF1">
    <property type="entry name" value="SHORT-CHAIN DEHYDROGENASE_REDUCTASE FAMILY PROTEIN"/>
    <property type="match status" value="1"/>
</dbReference>
<comment type="similarity">
    <text evidence="1">Belongs to the short-chain dehydrogenases/reductases (SDR) family.</text>
</comment>
<keyword evidence="2" id="KW-0560">Oxidoreductase</keyword>
<dbReference type="GO" id="GO:0016491">
    <property type="term" value="F:oxidoreductase activity"/>
    <property type="evidence" value="ECO:0007669"/>
    <property type="project" value="UniProtKB-KW"/>
</dbReference>
<name>A0A3B0SXN6_9ZZZZ</name>
<evidence type="ECO:0000256" key="1">
    <source>
        <dbReference type="ARBA" id="ARBA00006484"/>
    </source>
</evidence>
<evidence type="ECO:0000256" key="2">
    <source>
        <dbReference type="ARBA" id="ARBA00023002"/>
    </source>
</evidence>
<dbReference type="Pfam" id="PF13561">
    <property type="entry name" value="adh_short_C2"/>
    <property type="match status" value="1"/>
</dbReference>
<protein>
    <submittedName>
        <fullName evidence="3">FolM Alternative dihydrofolate reductase 1</fullName>
    </submittedName>
</protein>
<sequence length="242" mass="25176">MQLTNRNALVTGGAHRIGGAISRALAEVGVNVFVHYGRSEAAAEELAAELRSLGVRSAIGDADLSDPRTARNLMNVATEAIGPVSILINSASGFPFDTLEDLTLDALRATMALSLESPVMLMQAMADQYEGTDGAIVNIADVRTLTPYKKHFSYTIAKGAIDTATRAAAVALAPNIRVNAVALGVILAPPGEDADYIEGLVSNLPLGHAGGVEPVTQAVLHLIENDFVTGEIVRLDGGAHLA</sequence>
<dbReference type="PANTHER" id="PTHR43639">
    <property type="entry name" value="OXIDOREDUCTASE, SHORT-CHAIN DEHYDROGENASE/REDUCTASE FAMILY (AFU_ORTHOLOGUE AFUA_5G02870)"/>
    <property type="match status" value="1"/>
</dbReference>
<evidence type="ECO:0000313" key="3">
    <source>
        <dbReference type="EMBL" id="VAW05009.1"/>
    </source>
</evidence>
<dbReference type="SUPFAM" id="SSF51735">
    <property type="entry name" value="NAD(P)-binding Rossmann-fold domains"/>
    <property type="match status" value="1"/>
</dbReference>
<proteinExistence type="inferred from homology"/>